<dbReference type="Proteomes" id="UP000630594">
    <property type="component" value="Unassembled WGS sequence"/>
</dbReference>
<dbReference type="EMBL" id="BMCK01000004">
    <property type="protein sequence ID" value="GGD25356.1"/>
    <property type="molecule type" value="Genomic_DNA"/>
</dbReference>
<feature type="signal peptide" evidence="2">
    <location>
        <begin position="1"/>
        <end position="30"/>
    </location>
</feature>
<evidence type="ECO:0008006" key="5">
    <source>
        <dbReference type="Google" id="ProtNLM"/>
    </source>
</evidence>
<evidence type="ECO:0000256" key="1">
    <source>
        <dbReference type="SAM" id="MobiDB-lite"/>
    </source>
</evidence>
<accession>A0ABQ1QEZ4</accession>
<feature type="region of interest" description="Disordered" evidence="1">
    <location>
        <begin position="30"/>
        <end position="55"/>
    </location>
</feature>
<organism evidence="3 4">
    <name type="scientific">Nocardioides daphniae</name>
    <dbReference type="NCBI Taxonomy" id="402297"/>
    <lineage>
        <taxon>Bacteria</taxon>
        <taxon>Bacillati</taxon>
        <taxon>Actinomycetota</taxon>
        <taxon>Actinomycetes</taxon>
        <taxon>Propionibacteriales</taxon>
        <taxon>Nocardioidaceae</taxon>
        <taxon>Nocardioides</taxon>
    </lineage>
</organism>
<proteinExistence type="predicted"/>
<comment type="caution">
    <text evidence="3">The sequence shown here is derived from an EMBL/GenBank/DDBJ whole genome shotgun (WGS) entry which is preliminary data.</text>
</comment>
<evidence type="ECO:0000313" key="3">
    <source>
        <dbReference type="EMBL" id="GGD25356.1"/>
    </source>
</evidence>
<evidence type="ECO:0000313" key="4">
    <source>
        <dbReference type="Proteomes" id="UP000630594"/>
    </source>
</evidence>
<keyword evidence="4" id="KW-1185">Reference proteome</keyword>
<protein>
    <recommendedName>
        <fullName evidence="5">DUF4232 domain-containing protein</fullName>
    </recommendedName>
</protein>
<feature type="chain" id="PRO_5045747073" description="DUF4232 domain-containing protein" evidence="2">
    <location>
        <begin position="31"/>
        <end position="312"/>
    </location>
</feature>
<gene>
    <name evidence="3" type="ORF">GCM10007231_25850</name>
</gene>
<keyword evidence="2" id="KW-0732">Signal</keyword>
<reference evidence="4" key="1">
    <citation type="journal article" date="2019" name="Int. J. Syst. Evol. Microbiol.">
        <title>The Global Catalogue of Microorganisms (GCM) 10K type strain sequencing project: providing services to taxonomists for standard genome sequencing and annotation.</title>
        <authorList>
            <consortium name="The Broad Institute Genomics Platform"/>
            <consortium name="The Broad Institute Genome Sequencing Center for Infectious Disease"/>
            <person name="Wu L."/>
            <person name="Ma J."/>
        </authorList>
    </citation>
    <scope>NUCLEOTIDE SEQUENCE [LARGE SCALE GENOMIC DNA]</scope>
    <source>
        <strain evidence="4">CCM 7403</strain>
    </source>
</reference>
<name>A0ABQ1QEZ4_9ACTN</name>
<sequence length="312" mass="32694">MALSALGAARWAALLTAVLSVLLATTSCVADDDSSDDVPAPTSLSAPPGESAAPTGRLTAEMRQSSIDASLGRMQVWITNDTRRDRLPGTIVYRDHRLPAPLRVDSARLRTIPAGSERGFPLVPPARLDCDAPGVGDPSAEGSGLVQVRAADRIFRARVSDETDVVGRFVALRCAEQGLAEAATLAWAPTIPVDRPGAGARGVLTLVVRPSGAPGHVLRIDAVAGSHLFASAEVPAVWEPGVTVRSDGRPTRIPLPLTPARCDPHAFVEGGGATAFRVRFHLDGVPGEVLLRMDEAGRRAAFAFARESCGLD</sequence>
<evidence type="ECO:0000256" key="2">
    <source>
        <dbReference type="SAM" id="SignalP"/>
    </source>
</evidence>